<dbReference type="SUPFAM" id="SSF52499">
    <property type="entry name" value="Isochorismatase-like hydrolases"/>
    <property type="match status" value="1"/>
</dbReference>
<dbReference type="CDD" id="cd01012">
    <property type="entry name" value="YcaC_related"/>
    <property type="match status" value="1"/>
</dbReference>
<dbReference type="PANTHER" id="PTHR14119">
    <property type="entry name" value="HYDROLASE"/>
    <property type="match status" value="1"/>
</dbReference>
<sequence length="186" mass="20466">MMIDANRSWLLVVDIQEKLVAAVHQADQFVENCAWLVELAAMVGVPIVFSEQYPKGLGHTLPRLTDLAPAAQVVEKVHFSCLSANCLPSELLSQRKQVIICGMESHVCVLQTTLGLINEGKEVYVVADVVSSRTTHDIQLALARMQQAGAVIVSREMVLFEWLRQAGTPQFKAVSARFLQATRPAV</sequence>
<gene>
    <name evidence="2" type="ORF">HNQ59_002582</name>
</gene>
<dbReference type="Proteomes" id="UP000575898">
    <property type="component" value="Unassembled WGS sequence"/>
</dbReference>
<comment type="caution">
    <text evidence="2">The sequence shown here is derived from an EMBL/GenBank/DDBJ whole genome shotgun (WGS) entry which is preliminary data.</text>
</comment>
<dbReference type="RefSeq" id="WP_184039870.1">
    <property type="nucleotide sequence ID" value="NZ_JACHHY010000015.1"/>
</dbReference>
<organism evidence="2 3">
    <name type="scientific">Chitinivorax tropicus</name>
    <dbReference type="NCBI Taxonomy" id="714531"/>
    <lineage>
        <taxon>Bacteria</taxon>
        <taxon>Pseudomonadati</taxon>
        <taxon>Pseudomonadota</taxon>
        <taxon>Betaproteobacteria</taxon>
        <taxon>Chitinivorax</taxon>
    </lineage>
</organism>
<dbReference type="PANTHER" id="PTHR14119:SF3">
    <property type="entry name" value="ISOCHORISMATASE DOMAIN-CONTAINING PROTEIN 2"/>
    <property type="match status" value="1"/>
</dbReference>
<evidence type="ECO:0000313" key="3">
    <source>
        <dbReference type="Proteomes" id="UP000575898"/>
    </source>
</evidence>
<evidence type="ECO:0000259" key="1">
    <source>
        <dbReference type="Pfam" id="PF00857"/>
    </source>
</evidence>
<accession>A0A840MJA7</accession>
<dbReference type="Pfam" id="PF00857">
    <property type="entry name" value="Isochorismatase"/>
    <property type="match status" value="1"/>
</dbReference>
<dbReference type="InterPro" id="IPR050993">
    <property type="entry name" value="Isochorismatase_domain"/>
</dbReference>
<dbReference type="AlphaFoldDB" id="A0A840MJA7"/>
<dbReference type="InterPro" id="IPR000868">
    <property type="entry name" value="Isochorismatase-like_dom"/>
</dbReference>
<feature type="domain" description="Isochorismatase-like" evidence="1">
    <location>
        <begin position="8"/>
        <end position="156"/>
    </location>
</feature>
<reference evidence="2 3" key="1">
    <citation type="submission" date="2020-08" db="EMBL/GenBank/DDBJ databases">
        <title>Genomic Encyclopedia of Type Strains, Phase IV (KMG-IV): sequencing the most valuable type-strain genomes for metagenomic binning, comparative biology and taxonomic classification.</title>
        <authorList>
            <person name="Goeker M."/>
        </authorList>
    </citation>
    <scope>NUCLEOTIDE SEQUENCE [LARGE SCALE GENOMIC DNA]</scope>
    <source>
        <strain evidence="2 3">DSM 27165</strain>
    </source>
</reference>
<protein>
    <submittedName>
        <fullName evidence="2">Nicotinamidase-related amidase</fullName>
    </submittedName>
</protein>
<name>A0A840MJA7_9PROT</name>
<proteinExistence type="predicted"/>
<evidence type="ECO:0000313" key="2">
    <source>
        <dbReference type="EMBL" id="MBB5019284.1"/>
    </source>
</evidence>
<keyword evidence="3" id="KW-1185">Reference proteome</keyword>
<dbReference type="Gene3D" id="3.40.50.850">
    <property type="entry name" value="Isochorismatase-like"/>
    <property type="match status" value="1"/>
</dbReference>
<dbReference type="InterPro" id="IPR036380">
    <property type="entry name" value="Isochorismatase-like_sf"/>
</dbReference>
<dbReference type="EMBL" id="JACHHY010000015">
    <property type="protein sequence ID" value="MBB5019284.1"/>
    <property type="molecule type" value="Genomic_DNA"/>
</dbReference>